<dbReference type="AlphaFoldDB" id="A0AB38YEE8"/>
<evidence type="ECO:0000259" key="2">
    <source>
        <dbReference type="Pfam" id="PF02557"/>
    </source>
</evidence>
<dbReference type="EMBL" id="CP101717">
    <property type="protein sequence ID" value="WLD57742.1"/>
    <property type="molecule type" value="Genomic_DNA"/>
</dbReference>
<proteinExistence type="predicted"/>
<dbReference type="PROSITE" id="PS51257">
    <property type="entry name" value="PROKAR_LIPOPROTEIN"/>
    <property type="match status" value="1"/>
</dbReference>
<evidence type="ECO:0000256" key="1">
    <source>
        <dbReference type="SAM" id="MobiDB-lite"/>
    </source>
</evidence>
<name>A0AB38YEE8_9GAMM</name>
<gene>
    <name evidence="3" type="ORF">NFC81_13620</name>
</gene>
<reference evidence="3" key="1">
    <citation type="submission" date="2022-07" db="EMBL/GenBank/DDBJ databases">
        <title>Complete genome sequence of Salinispirillum sp. LH10-3-1 capable of multiple carbohydrate inversion isolated from a soda lake.</title>
        <authorList>
            <person name="Liu J."/>
            <person name="Zhai Y."/>
            <person name="Zhang H."/>
            <person name="Yang H."/>
            <person name="Qu J."/>
            <person name="Li J."/>
        </authorList>
    </citation>
    <scope>NUCLEOTIDE SEQUENCE</scope>
    <source>
        <strain evidence="3">LH 10-3-1</strain>
    </source>
</reference>
<sequence>MKRRTFLEGLFVSGAAAACGHYVWYHNKVGQKVMVPHQHVTAQEISNSAHIEKAHQELSLNIEEFARGTRQEVEMLRDLEAQAQTQIPDDVLARATELANKSEHDHEHDHDHDHGQGVDEHDDDYLERVRRFDDDFESDIWLNEQEMRVMVSASTRLEQVRDWVGFGNFNILTWDDMLRFARTVPTIGEFTPQELAFMDGLFHRDARELGFYGERTTIELTKQIREQDVVRVPRSGHFLYRGESSELYERLVRDIGDTLILTSGVRNMAKQFDLFLAKAIQTDGNISRASRSLAPPGYSFHALGDFDVGKVGLGLGNFSSEFAATREFRKLQEMGYTKIRYTVDNRYGVRFEPWHVRVA</sequence>
<dbReference type="Pfam" id="PF02557">
    <property type="entry name" value="VanY"/>
    <property type="match status" value="1"/>
</dbReference>
<dbReference type="CDD" id="cd14814">
    <property type="entry name" value="Peptidase_M15"/>
    <property type="match status" value="1"/>
</dbReference>
<feature type="compositionally biased region" description="Basic and acidic residues" evidence="1">
    <location>
        <begin position="100"/>
        <end position="119"/>
    </location>
</feature>
<dbReference type="RefSeq" id="WP_304995028.1">
    <property type="nucleotide sequence ID" value="NZ_CP101717.1"/>
</dbReference>
<dbReference type="InterPro" id="IPR052179">
    <property type="entry name" value="DD-CPase-like"/>
</dbReference>
<dbReference type="Gene3D" id="3.30.1380.10">
    <property type="match status" value="1"/>
</dbReference>
<evidence type="ECO:0000313" key="3">
    <source>
        <dbReference type="EMBL" id="WLD57742.1"/>
    </source>
</evidence>
<dbReference type="InterPro" id="IPR009045">
    <property type="entry name" value="Zn_M74/Hedgehog-like"/>
</dbReference>
<protein>
    <submittedName>
        <fullName evidence="3">M15 family metallopeptidase</fullName>
    </submittedName>
</protein>
<dbReference type="InterPro" id="IPR003709">
    <property type="entry name" value="VanY-like_core_dom"/>
</dbReference>
<dbReference type="SUPFAM" id="SSF55166">
    <property type="entry name" value="Hedgehog/DD-peptidase"/>
    <property type="match status" value="1"/>
</dbReference>
<dbReference type="PANTHER" id="PTHR34385:SF1">
    <property type="entry name" value="PEPTIDOGLYCAN L-ALANYL-D-GLUTAMATE ENDOPEPTIDASE CWLK"/>
    <property type="match status" value="1"/>
</dbReference>
<dbReference type="GO" id="GO:0006508">
    <property type="term" value="P:proteolysis"/>
    <property type="evidence" value="ECO:0007669"/>
    <property type="project" value="InterPro"/>
</dbReference>
<organism evidence="3">
    <name type="scientific">Salinispirillum sp. LH 10-3-1</name>
    <dbReference type="NCBI Taxonomy" id="2952525"/>
    <lineage>
        <taxon>Bacteria</taxon>
        <taxon>Pseudomonadati</taxon>
        <taxon>Pseudomonadota</taxon>
        <taxon>Gammaproteobacteria</taxon>
        <taxon>Oceanospirillales</taxon>
        <taxon>Saccharospirillaceae</taxon>
        <taxon>Salinispirillum</taxon>
    </lineage>
</organism>
<feature type="region of interest" description="Disordered" evidence="1">
    <location>
        <begin position="100"/>
        <end position="120"/>
    </location>
</feature>
<dbReference type="PANTHER" id="PTHR34385">
    <property type="entry name" value="D-ALANYL-D-ALANINE CARBOXYPEPTIDASE"/>
    <property type="match status" value="1"/>
</dbReference>
<dbReference type="GO" id="GO:0008233">
    <property type="term" value="F:peptidase activity"/>
    <property type="evidence" value="ECO:0007669"/>
    <property type="project" value="InterPro"/>
</dbReference>
<feature type="domain" description="D-alanyl-D-alanine carboxypeptidase-like core" evidence="2">
    <location>
        <begin position="254"/>
        <end position="357"/>
    </location>
</feature>
<accession>A0AB38YEE8</accession>